<evidence type="ECO:0000313" key="8">
    <source>
        <dbReference type="Proteomes" id="UP000803844"/>
    </source>
</evidence>
<evidence type="ECO:0000256" key="1">
    <source>
        <dbReference type="ARBA" id="ARBA00001974"/>
    </source>
</evidence>
<evidence type="ECO:0000256" key="5">
    <source>
        <dbReference type="ARBA" id="ARBA00023002"/>
    </source>
</evidence>
<dbReference type="PANTHER" id="PTHR10961:SF26">
    <property type="entry name" value="L-SACCHAROPINE OXIDASE"/>
    <property type="match status" value="1"/>
</dbReference>
<dbReference type="EMBL" id="MU032346">
    <property type="protein sequence ID" value="KAF3768150.1"/>
    <property type="molecule type" value="Genomic_DNA"/>
</dbReference>
<dbReference type="Gene3D" id="3.30.9.10">
    <property type="entry name" value="D-Amino Acid Oxidase, subunit A, domain 2"/>
    <property type="match status" value="1"/>
</dbReference>
<dbReference type="Pfam" id="PF01266">
    <property type="entry name" value="DAO"/>
    <property type="match status" value="1"/>
</dbReference>
<dbReference type="Gene3D" id="3.50.50.60">
    <property type="entry name" value="FAD/NAD(P)-binding domain"/>
    <property type="match status" value="1"/>
</dbReference>
<keyword evidence="4" id="KW-0274">FAD</keyword>
<dbReference type="InterPro" id="IPR036188">
    <property type="entry name" value="FAD/NAD-bd_sf"/>
</dbReference>
<feature type="domain" description="FAD dependent oxidoreductase" evidence="6">
    <location>
        <begin position="6"/>
        <end position="369"/>
    </location>
</feature>
<comment type="similarity">
    <text evidence="2">Belongs to the MSOX/MTOX family.</text>
</comment>
<organism evidence="7 8">
    <name type="scientific">Cryphonectria parasitica (strain ATCC 38755 / EP155)</name>
    <dbReference type="NCBI Taxonomy" id="660469"/>
    <lineage>
        <taxon>Eukaryota</taxon>
        <taxon>Fungi</taxon>
        <taxon>Dikarya</taxon>
        <taxon>Ascomycota</taxon>
        <taxon>Pezizomycotina</taxon>
        <taxon>Sordariomycetes</taxon>
        <taxon>Sordariomycetidae</taxon>
        <taxon>Diaporthales</taxon>
        <taxon>Cryphonectriaceae</taxon>
        <taxon>Cryphonectria-Endothia species complex</taxon>
        <taxon>Cryphonectria</taxon>
    </lineage>
</organism>
<evidence type="ECO:0000256" key="2">
    <source>
        <dbReference type="ARBA" id="ARBA00010989"/>
    </source>
</evidence>
<dbReference type="PANTHER" id="PTHR10961">
    <property type="entry name" value="PEROXISOMAL SARCOSINE OXIDASE"/>
    <property type="match status" value="1"/>
</dbReference>
<evidence type="ECO:0000259" key="6">
    <source>
        <dbReference type="Pfam" id="PF01266"/>
    </source>
</evidence>
<evidence type="ECO:0000313" key="7">
    <source>
        <dbReference type="EMBL" id="KAF3768150.1"/>
    </source>
</evidence>
<dbReference type="GO" id="GO:0051698">
    <property type="term" value="F:saccharopine oxidase activity"/>
    <property type="evidence" value="ECO:0007669"/>
    <property type="project" value="TreeGrafter"/>
</dbReference>
<dbReference type="Proteomes" id="UP000803844">
    <property type="component" value="Unassembled WGS sequence"/>
</dbReference>
<keyword evidence="8" id="KW-1185">Reference proteome</keyword>
<accession>A0A9P4Y8R9</accession>
<reference evidence="7" key="1">
    <citation type="journal article" date="2020" name="Phytopathology">
        <title>Genome sequence of the chestnut blight fungus Cryphonectria parasitica EP155: A fundamental resource for an archetypical invasive plant pathogen.</title>
        <authorList>
            <person name="Crouch J.A."/>
            <person name="Dawe A."/>
            <person name="Aerts A."/>
            <person name="Barry K."/>
            <person name="Churchill A.C.L."/>
            <person name="Grimwood J."/>
            <person name="Hillman B."/>
            <person name="Milgroom M.G."/>
            <person name="Pangilinan J."/>
            <person name="Smith M."/>
            <person name="Salamov A."/>
            <person name="Schmutz J."/>
            <person name="Yadav J."/>
            <person name="Grigoriev I.V."/>
            <person name="Nuss D."/>
        </authorList>
    </citation>
    <scope>NUCLEOTIDE SEQUENCE</scope>
    <source>
        <strain evidence="7">EP155</strain>
    </source>
</reference>
<evidence type="ECO:0000256" key="3">
    <source>
        <dbReference type="ARBA" id="ARBA00022630"/>
    </source>
</evidence>
<dbReference type="OrthoDB" id="6770063at2759"/>
<comment type="cofactor">
    <cofactor evidence="1">
        <name>FAD</name>
        <dbReference type="ChEBI" id="CHEBI:57692"/>
    </cofactor>
</comment>
<keyword evidence="5" id="KW-0560">Oxidoreductase</keyword>
<dbReference type="InterPro" id="IPR006076">
    <property type="entry name" value="FAD-dep_OxRdtase"/>
</dbReference>
<dbReference type="RefSeq" id="XP_040779111.1">
    <property type="nucleotide sequence ID" value="XM_040924093.1"/>
</dbReference>
<gene>
    <name evidence="7" type="ORF">M406DRAFT_39184</name>
</gene>
<dbReference type="GO" id="GO:0050660">
    <property type="term" value="F:flavin adenine dinucleotide binding"/>
    <property type="evidence" value="ECO:0007669"/>
    <property type="project" value="InterPro"/>
</dbReference>
<comment type="caution">
    <text evidence="7">The sequence shown here is derived from an EMBL/GenBank/DDBJ whole genome shotgun (WGS) entry which is preliminary data.</text>
</comment>
<keyword evidence="3" id="KW-0285">Flavoprotein</keyword>
<dbReference type="SUPFAM" id="SSF51905">
    <property type="entry name" value="FAD/NAD(P)-binding domain"/>
    <property type="match status" value="1"/>
</dbReference>
<protein>
    <recommendedName>
        <fullName evidence="6">FAD dependent oxidoreductase domain-containing protein</fullName>
    </recommendedName>
</protein>
<proteinExistence type="inferred from homology"/>
<evidence type="ECO:0000256" key="4">
    <source>
        <dbReference type="ARBA" id="ARBA00022827"/>
    </source>
</evidence>
<dbReference type="GeneID" id="63841222"/>
<dbReference type="InterPro" id="IPR045170">
    <property type="entry name" value="MTOX"/>
</dbReference>
<sequence>MNHDTRILIVGAGTFGLSTAYHMVRSGYKSITVLEAGDTVPSPLSAANDLNKIIRGEYEDPFYTDLALEAMTEWSTNPVFAPHYHQVGYLLANSASAPEKSKKSLSTSLKSVETHPAWKGKITPVQTREDIRAAAPALNGPMDGWVGYFNRFAGYAHSANALASVYKAVASLGGVIHCGLTVTELLQKCIGVKTRSGKSFSADIVVLTVGASLASVLPQVGPQVTAKAWSVAHVQLTKEQADQLAGIPVTYARDLGFFFELDLETLQLKVCPFGGGYTNRVSIHGSNHSLPPQINDFIPAQDEQKIRNLLRETLPDLAERPLICQHICWCADSADSDFIVDFVPGVQRLVVASGDSGHGFKMLPIIGRFIQVLVEEGNQKLVRWRWKEGNDAGGNVSWRTGDVFDLKSLGIHAGAQL</sequence>
<name>A0A9P4Y8R9_CRYP1</name>
<dbReference type="AlphaFoldDB" id="A0A9P4Y8R9"/>
<dbReference type="GO" id="GO:0008115">
    <property type="term" value="F:sarcosine oxidase activity"/>
    <property type="evidence" value="ECO:0007669"/>
    <property type="project" value="TreeGrafter"/>
</dbReference>